<accession>A0A6P7S7E7</accession>
<dbReference type="PANTHER" id="PTHR28524">
    <property type="entry name" value="SUCCINATE DEHYDROGENASE ASSEMBLY FACTOR 4, MITOCHONDRIAL"/>
    <property type="match status" value="1"/>
</dbReference>
<dbReference type="Proteomes" id="UP000515154">
    <property type="component" value="Linkage group LG3"/>
</dbReference>
<sequence>MTSVKSVSRLSCLCRSFLGHSSSRIPSCAAVPFRGHSHDSSHTPKKGKTPTGKLDDPWSDLTVDQQPSVEYKPLEKFPDNTNPQTGEIDGPRGPEPTRYGDWERKGRVTDF</sequence>
<comment type="similarity">
    <text evidence="1">Belongs to the SDHAF4 family.</text>
</comment>
<keyword evidence="3" id="KW-1185">Reference proteome</keyword>
<dbReference type="RefSeq" id="XP_029634254.1">
    <property type="nucleotide sequence ID" value="XM_029778394.2"/>
</dbReference>
<evidence type="ECO:0000313" key="4">
    <source>
        <dbReference type="RefSeq" id="XP_029634254.1"/>
    </source>
</evidence>
<protein>
    <recommendedName>
        <fullName evidence="2">Succinate dehydrogenase assembly factor 4, mitochondrial</fullName>
    </recommendedName>
</protein>
<dbReference type="AlphaFoldDB" id="A0A6P7S7E7"/>
<organism evidence="3 4">
    <name type="scientific">Octopus sinensis</name>
    <name type="common">East Asian common octopus</name>
    <dbReference type="NCBI Taxonomy" id="2607531"/>
    <lineage>
        <taxon>Eukaryota</taxon>
        <taxon>Metazoa</taxon>
        <taxon>Spiralia</taxon>
        <taxon>Lophotrochozoa</taxon>
        <taxon>Mollusca</taxon>
        <taxon>Cephalopoda</taxon>
        <taxon>Coleoidea</taxon>
        <taxon>Octopodiformes</taxon>
        <taxon>Octopoda</taxon>
        <taxon>Incirrata</taxon>
        <taxon>Octopodidae</taxon>
        <taxon>Octopus</taxon>
    </lineage>
</organism>
<dbReference type="Pfam" id="PF07896">
    <property type="entry name" value="DUF1674"/>
    <property type="match status" value="1"/>
</dbReference>
<evidence type="ECO:0000256" key="2">
    <source>
        <dbReference type="ARBA" id="ARBA00022170"/>
    </source>
</evidence>
<dbReference type="GO" id="GO:0005739">
    <property type="term" value="C:mitochondrion"/>
    <property type="evidence" value="ECO:0007669"/>
    <property type="project" value="TreeGrafter"/>
</dbReference>
<gene>
    <name evidence="4" type="primary">LOC115209831</name>
</gene>
<dbReference type="PANTHER" id="PTHR28524:SF3">
    <property type="entry name" value="SUCCINATE DEHYDROGENASE ASSEMBLY FACTOR 4, MITOCHONDRIAL"/>
    <property type="match status" value="1"/>
</dbReference>
<reference evidence="4" key="1">
    <citation type="submission" date="2025-08" db="UniProtKB">
        <authorList>
            <consortium name="RefSeq"/>
        </authorList>
    </citation>
    <scope>IDENTIFICATION</scope>
</reference>
<evidence type="ECO:0000313" key="3">
    <source>
        <dbReference type="Proteomes" id="UP000515154"/>
    </source>
</evidence>
<name>A0A6P7S7E7_9MOLL</name>
<dbReference type="InterPro" id="IPR012875">
    <property type="entry name" value="SDHF4"/>
</dbReference>
<dbReference type="KEGG" id="osn:115209831"/>
<evidence type="ECO:0000256" key="1">
    <source>
        <dbReference type="ARBA" id="ARBA00005701"/>
    </source>
</evidence>
<dbReference type="GO" id="GO:0034553">
    <property type="term" value="P:mitochondrial respiratory chain complex II assembly"/>
    <property type="evidence" value="ECO:0007669"/>
    <property type="project" value="TreeGrafter"/>
</dbReference>
<proteinExistence type="inferred from homology"/>